<feature type="domain" description="Ig-like" evidence="3">
    <location>
        <begin position="207"/>
        <end position="273"/>
    </location>
</feature>
<proteinExistence type="predicted"/>
<dbReference type="GO" id="GO:0008017">
    <property type="term" value="F:microtubule binding"/>
    <property type="evidence" value="ECO:0007669"/>
    <property type="project" value="InterPro"/>
</dbReference>
<evidence type="ECO:0000256" key="2">
    <source>
        <dbReference type="SAM" id="MobiDB-lite"/>
    </source>
</evidence>
<evidence type="ECO:0000313" key="6">
    <source>
        <dbReference type="Proteomes" id="UP000663828"/>
    </source>
</evidence>
<sequence length="999" mass="115180">MIIIDIYILNFVYFCILTIQSISSTKIYKSEQQFGSTIVLPPCLPPTPSSVDTETTILFKSNSGELLTLNGVLISDNPRLMINNRSSTKLMIEDIDLSDQGEYECRTNEIIIYLFHLVVVKFSFIQLTAVEGSNVTLRCVENGMWIIEESPRGGTVRTQYTSELILNNIQRDDRRFQKILCSTLDGHEKREYIIHVMYKPTVKLTMSVRKKLMCIVCAHPLPYRIQWLRNARKERDETVHQTNINQSCIVQEYTSILRLTSNQEEFIECEAENIYGSDRDIIRIGGRTNLTSVIQTLPASSFNLFSKTIRNNVPNKSSNVQQYYATIMLILSQTVVLKRHLYENQSDHVSLLIVQFDQESHLIFIRPVSFDLTQKIMSPPSVRQPGDVVNEVYSENIKSIIQTCLDAGDDPSSLIEQAKRELHKMVTEMMAEDDALLERKRAELAPIRVRYEALYHELHPDKTCPQYGNTLPVLQALRTYIDEHKKLKEEHEKLLEREPDIRQEERQLCNELNERSLQVDNQTFLSKQLVAQMSLLSEHIAKLREERTKRIDHLSEIIRMLHEFEEVYGWKRPLADTMVGRLLALGPIEVDKFTLTKEAIELVDKEFAQINEKIQKAEACFEQSHKQLTALMRKHQSLIPNSRALAATKVKHCRMSKLPDLIAEVDRYTEHALDKLTNDIIKAREQIHVILNKLSVGDVSNDSKYAILYTNDFTEDIYFMHEELLQELEAQYEVNKTMYEQIEVWNELFLEFQEFEKNASDPQRFHRRGYSALAEEKTRRKLEATLRECESRLENLAEDYMKKNNGQVFIMNANGKEIPEYIRQRKEDYAKSKEREREAAKTPASKKKARTETIAAPKGTLVGRTPLKTKQFPSNTSSVISKRTESTANLRTPLTTARRAGMPQQLPTGKTPLHNSTMQLRTTKRTNIDTTSSTIVTPAKQRRLVNQMHETMKMSNTTENISSHSILTTTLKTSTIATPGKRAIPKRAIPTPIRTHKAK</sequence>
<dbReference type="Gene3D" id="2.60.40.10">
    <property type="entry name" value="Immunoglobulins"/>
    <property type="match status" value="1"/>
</dbReference>
<dbReference type="AlphaFoldDB" id="A0A813UVJ9"/>
<keyword evidence="6" id="KW-1185">Reference proteome</keyword>
<dbReference type="PANTHER" id="PTHR19321:SF41">
    <property type="entry name" value="FASCETTO-RELATED"/>
    <property type="match status" value="1"/>
</dbReference>
<dbReference type="Proteomes" id="UP000663828">
    <property type="component" value="Unassembled WGS sequence"/>
</dbReference>
<evidence type="ECO:0000256" key="1">
    <source>
        <dbReference type="SAM" id="Coils"/>
    </source>
</evidence>
<dbReference type="PANTHER" id="PTHR19321">
    <property type="entry name" value="PROTEIN REGULATOR OF CYTOKINESIS 1 PRC1-RELATED"/>
    <property type="match status" value="1"/>
</dbReference>
<evidence type="ECO:0000259" key="3">
    <source>
        <dbReference type="PROSITE" id="PS50835"/>
    </source>
</evidence>
<comment type="caution">
    <text evidence="4">The sequence shown here is derived from an EMBL/GenBank/DDBJ whole genome shotgun (WGS) entry which is preliminary data.</text>
</comment>
<dbReference type="InterPro" id="IPR036179">
    <property type="entry name" value="Ig-like_dom_sf"/>
</dbReference>
<dbReference type="InterPro" id="IPR013783">
    <property type="entry name" value="Ig-like_fold"/>
</dbReference>
<accession>A0A813UVJ9</accession>
<gene>
    <name evidence="5" type="ORF">EDS130_LOCUS33825</name>
    <name evidence="4" type="ORF">XAT740_LOCUS4310</name>
</gene>
<feature type="coiled-coil region" evidence="1">
    <location>
        <begin position="474"/>
        <end position="546"/>
    </location>
</feature>
<dbReference type="Pfam" id="PF03999">
    <property type="entry name" value="MAP65_ASE1"/>
    <property type="match status" value="1"/>
</dbReference>
<dbReference type="GO" id="GO:0051256">
    <property type="term" value="P:mitotic spindle midzone assembly"/>
    <property type="evidence" value="ECO:0007669"/>
    <property type="project" value="TreeGrafter"/>
</dbReference>
<feature type="compositionally biased region" description="Polar residues" evidence="2">
    <location>
        <begin position="871"/>
        <end position="885"/>
    </location>
</feature>
<dbReference type="Gene3D" id="1.20.58.1520">
    <property type="match status" value="1"/>
</dbReference>
<dbReference type="InterPro" id="IPR007110">
    <property type="entry name" value="Ig-like_dom"/>
</dbReference>
<dbReference type="OrthoDB" id="642895at2759"/>
<dbReference type="EMBL" id="CAJNOJ010000275">
    <property type="protein sequence ID" value="CAF1361143.1"/>
    <property type="molecule type" value="Genomic_DNA"/>
</dbReference>
<dbReference type="GO" id="GO:1990023">
    <property type="term" value="C:mitotic spindle midzone"/>
    <property type="evidence" value="ECO:0007669"/>
    <property type="project" value="TreeGrafter"/>
</dbReference>
<dbReference type="SUPFAM" id="SSF48726">
    <property type="entry name" value="Immunoglobulin"/>
    <property type="match status" value="1"/>
</dbReference>
<feature type="compositionally biased region" description="Basic and acidic residues" evidence="2">
    <location>
        <begin position="828"/>
        <end position="840"/>
    </location>
</feature>
<protein>
    <recommendedName>
        <fullName evidence="3">Ig-like domain-containing protein</fullName>
    </recommendedName>
</protein>
<organism evidence="4 6">
    <name type="scientific">Adineta ricciae</name>
    <name type="common">Rotifer</name>
    <dbReference type="NCBI Taxonomy" id="249248"/>
    <lineage>
        <taxon>Eukaryota</taxon>
        <taxon>Metazoa</taxon>
        <taxon>Spiralia</taxon>
        <taxon>Gnathifera</taxon>
        <taxon>Rotifera</taxon>
        <taxon>Eurotatoria</taxon>
        <taxon>Bdelloidea</taxon>
        <taxon>Adinetida</taxon>
        <taxon>Adinetidae</taxon>
        <taxon>Adineta</taxon>
    </lineage>
</organism>
<feature type="coiled-coil region" evidence="1">
    <location>
        <begin position="772"/>
        <end position="806"/>
    </location>
</feature>
<dbReference type="GO" id="GO:0005737">
    <property type="term" value="C:cytoplasm"/>
    <property type="evidence" value="ECO:0007669"/>
    <property type="project" value="TreeGrafter"/>
</dbReference>
<name>A0A813UVJ9_ADIRI</name>
<feature type="region of interest" description="Disordered" evidence="2">
    <location>
        <begin position="864"/>
        <end position="885"/>
    </location>
</feature>
<keyword evidence="1" id="KW-0175">Coiled coil</keyword>
<evidence type="ECO:0000313" key="4">
    <source>
        <dbReference type="EMBL" id="CAF0827982.1"/>
    </source>
</evidence>
<reference evidence="4" key="1">
    <citation type="submission" date="2021-02" db="EMBL/GenBank/DDBJ databases">
        <authorList>
            <person name="Nowell W R."/>
        </authorList>
    </citation>
    <scope>NUCLEOTIDE SEQUENCE</scope>
</reference>
<evidence type="ECO:0000313" key="5">
    <source>
        <dbReference type="EMBL" id="CAF1361143.1"/>
    </source>
</evidence>
<dbReference type="EMBL" id="CAJNOR010000175">
    <property type="protein sequence ID" value="CAF0827982.1"/>
    <property type="molecule type" value="Genomic_DNA"/>
</dbReference>
<feature type="region of interest" description="Disordered" evidence="2">
    <location>
        <begin position="828"/>
        <end position="850"/>
    </location>
</feature>
<dbReference type="Proteomes" id="UP000663852">
    <property type="component" value="Unassembled WGS sequence"/>
</dbReference>
<dbReference type="InterPro" id="IPR007145">
    <property type="entry name" value="MAP65_Ase1_PRC1"/>
</dbReference>
<dbReference type="PROSITE" id="PS50835">
    <property type="entry name" value="IG_LIKE"/>
    <property type="match status" value="1"/>
</dbReference>